<name>A0A5B8UEA8_9BACT</name>
<dbReference type="KEGG" id="fgg:FSB75_03510"/>
<reference evidence="1 2" key="1">
    <citation type="journal article" date="2015" name="Int. J. Syst. Evol. Microbiol.">
        <title>Flavisolibacter ginsenosidimutans sp. nov., with ginsenoside-converting activity isolated from soil used for cultivating ginseng.</title>
        <authorList>
            <person name="Zhao Y."/>
            <person name="Liu Q."/>
            <person name="Kang M.S."/>
            <person name="Jin F."/>
            <person name="Yu H."/>
            <person name="Im W.T."/>
        </authorList>
    </citation>
    <scope>NUCLEOTIDE SEQUENCE [LARGE SCALE GENOMIC DNA]</scope>
    <source>
        <strain evidence="1 2">Gsoil 636</strain>
    </source>
</reference>
<gene>
    <name evidence="1" type="ORF">FSB75_03510</name>
</gene>
<organism evidence="1 2">
    <name type="scientific">Flavisolibacter ginsenosidimutans</name>
    <dbReference type="NCBI Taxonomy" id="661481"/>
    <lineage>
        <taxon>Bacteria</taxon>
        <taxon>Pseudomonadati</taxon>
        <taxon>Bacteroidota</taxon>
        <taxon>Chitinophagia</taxon>
        <taxon>Chitinophagales</taxon>
        <taxon>Chitinophagaceae</taxon>
        <taxon>Flavisolibacter</taxon>
    </lineage>
</organism>
<proteinExistence type="predicted"/>
<keyword evidence="2" id="KW-1185">Reference proteome</keyword>
<sequence>MKRILFFTVLAGLFAACNKDKFKTVPQVSVTSFGPGEVVKGQIITWKASVTDKEGDVQDSVIFYRKIFNATTDVLLSTDSSVRGTLATFGIPSKTQEFELQLQLSYGEQVDGYQLQNNGSGVDRKLSIGVYVKDKAGNRSEFAESGKILLKKI</sequence>
<dbReference type="PROSITE" id="PS51257">
    <property type="entry name" value="PROKAR_LIPOPROTEIN"/>
    <property type="match status" value="1"/>
</dbReference>
<dbReference type="RefSeq" id="WP_146782838.1">
    <property type="nucleotide sequence ID" value="NZ_BAABIO010000006.1"/>
</dbReference>
<evidence type="ECO:0000313" key="2">
    <source>
        <dbReference type="Proteomes" id="UP000321204"/>
    </source>
</evidence>
<protein>
    <submittedName>
        <fullName evidence="1">Uncharacterized protein</fullName>
    </submittedName>
</protein>
<dbReference type="Proteomes" id="UP000321204">
    <property type="component" value="Chromosome"/>
</dbReference>
<dbReference type="EMBL" id="CP042433">
    <property type="protein sequence ID" value="QEC55007.1"/>
    <property type="molecule type" value="Genomic_DNA"/>
</dbReference>
<dbReference type="AlphaFoldDB" id="A0A5B8UEA8"/>
<accession>A0A5B8UEA8</accession>
<evidence type="ECO:0000313" key="1">
    <source>
        <dbReference type="EMBL" id="QEC55007.1"/>
    </source>
</evidence>
<dbReference type="OrthoDB" id="658746at2"/>